<dbReference type="EMBL" id="QXXA01000011">
    <property type="protein sequence ID" value="NBI07385.1"/>
    <property type="molecule type" value="Genomic_DNA"/>
</dbReference>
<gene>
    <name evidence="1" type="ORF">D3Z33_11045</name>
</gene>
<dbReference type="AlphaFoldDB" id="A0A845QY36"/>
<name>A0A845QY36_9CLOT</name>
<evidence type="ECO:0000313" key="1">
    <source>
        <dbReference type="EMBL" id="NBI07385.1"/>
    </source>
</evidence>
<dbReference type="Proteomes" id="UP000467132">
    <property type="component" value="Unassembled WGS sequence"/>
</dbReference>
<accession>A0A845QY36</accession>
<comment type="caution">
    <text evidence="1">The sequence shown here is derived from an EMBL/GenBank/DDBJ whole genome shotgun (WGS) entry which is preliminary data.</text>
</comment>
<proteinExistence type="predicted"/>
<keyword evidence="2" id="KW-1185">Reference proteome</keyword>
<protein>
    <submittedName>
        <fullName evidence="1">Uncharacterized protein</fullName>
    </submittedName>
</protein>
<sequence>MKQGIKRAKLNQFEHRLSGDNTIKDLNIKEIQNNLSKEDKNTLNKIIDKLGTINSIKLIKILENGLTSKEQKEIHDLFKEKLSEDEIISLNDILGRFID</sequence>
<reference evidence="1 2" key="1">
    <citation type="submission" date="2018-08" db="EMBL/GenBank/DDBJ databases">
        <title>Murine metabolic-syndrome-specific gut microbial biobank.</title>
        <authorList>
            <person name="Liu C."/>
        </authorList>
    </citation>
    <scope>NUCLEOTIDE SEQUENCE [LARGE SCALE GENOMIC DNA]</scope>
    <source>
        <strain evidence="1 2">583</strain>
    </source>
</reference>
<organism evidence="1 2">
    <name type="scientific">Senegalia massiliensis</name>
    <dbReference type="NCBI Taxonomy" id="1720316"/>
    <lineage>
        <taxon>Bacteria</taxon>
        <taxon>Bacillati</taxon>
        <taxon>Bacillota</taxon>
        <taxon>Clostridia</taxon>
        <taxon>Eubacteriales</taxon>
        <taxon>Clostridiaceae</taxon>
        <taxon>Senegalia</taxon>
    </lineage>
</organism>
<evidence type="ECO:0000313" key="2">
    <source>
        <dbReference type="Proteomes" id="UP000467132"/>
    </source>
</evidence>